<proteinExistence type="predicted"/>
<organism evidence="1 2">
    <name type="scientific">Malus domestica</name>
    <name type="common">Apple</name>
    <name type="synonym">Pyrus malus</name>
    <dbReference type="NCBI Taxonomy" id="3750"/>
    <lineage>
        <taxon>Eukaryota</taxon>
        <taxon>Viridiplantae</taxon>
        <taxon>Streptophyta</taxon>
        <taxon>Embryophyta</taxon>
        <taxon>Tracheophyta</taxon>
        <taxon>Spermatophyta</taxon>
        <taxon>Magnoliopsida</taxon>
        <taxon>eudicotyledons</taxon>
        <taxon>Gunneridae</taxon>
        <taxon>Pentapetalae</taxon>
        <taxon>rosids</taxon>
        <taxon>fabids</taxon>
        <taxon>Rosales</taxon>
        <taxon>Rosaceae</taxon>
        <taxon>Amygdaloideae</taxon>
        <taxon>Maleae</taxon>
        <taxon>Malus</taxon>
    </lineage>
</organism>
<dbReference type="AlphaFoldDB" id="A0A498KFD5"/>
<keyword evidence="2" id="KW-1185">Reference proteome</keyword>
<protein>
    <submittedName>
        <fullName evidence="1">Uncharacterized protein</fullName>
    </submittedName>
</protein>
<name>A0A498KFD5_MALDO</name>
<accession>A0A498KFD5</accession>
<evidence type="ECO:0000313" key="1">
    <source>
        <dbReference type="EMBL" id="RXI06116.1"/>
    </source>
</evidence>
<reference evidence="1 2" key="1">
    <citation type="submission" date="2018-10" db="EMBL/GenBank/DDBJ databases">
        <title>A high-quality apple genome assembly.</title>
        <authorList>
            <person name="Hu J."/>
        </authorList>
    </citation>
    <scope>NUCLEOTIDE SEQUENCE [LARGE SCALE GENOMIC DNA]</scope>
    <source>
        <strain evidence="2">cv. HFTH1</strain>
        <tissue evidence="1">Young leaf</tissue>
    </source>
</reference>
<sequence>MILLLPYSDTRFIGVADASGEGLRNDLELVRSSSEKHLELLRPSARLSTIFKGTSLFCRAVDHGIVSDVLDLLNRKR</sequence>
<dbReference type="Proteomes" id="UP000290289">
    <property type="component" value="Chromosome 2"/>
</dbReference>
<dbReference type="EMBL" id="RDQH01000328">
    <property type="protein sequence ID" value="RXI06116.1"/>
    <property type="molecule type" value="Genomic_DNA"/>
</dbReference>
<gene>
    <name evidence="1" type="ORF">DVH24_018158</name>
</gene>
<comment type="caution">
    <text evidence="1">The sequence shown here is derived from an EMBL/GenBank/DDBJ whole genome shotgun (WGS) entry which is preliminary data.</text>
</comment>
<evidence type="ECO:0000313" key="2">
    <source>
        <dbReference type="Proteomes" id="UP000290289"/>
    </source>
</evidence>